<dbReference type="AlphaFoldDB" id="A0A8H7K2S0"/>
<proteinExistence type="predicted"/>
<sequence length="254" mass="28888">MRLAWIAEDVSRHDVIEFADMMRRQLSLEGHGQGCVDQVFNSHETALMLQRLLNEEDNDIANAYRERLELDKEFYTGVRQNLMALLQLWDAVTDEKDRFDRGAVTEDTRFKLSFLLCTDLVPNRVNMGALGPTWPRVSALDRNDLSHEVSPSEVDNTTDKEDEGYSEYFFSDVEGYEEISPHAGIGSESLSTGVLSSPEGPEAEADLFGDLEDFDDETQRLSESAIAPQKRGREDFADHENNGRPSKRQRHDKI</sequence>
<feature type="compositionally biased region" description="Basic residues" evidence="1">
    <location>
        <begin position="245"/>
        <end position="254"/>
    </location>
</feature>
<gene>
    <name evidence="2" type="ORF">IM811_009446</name>
</gene>
<feature type="compositionally biased region" description="Acidic residues" evidence="1">
    <location>
        <begin position="201"/>
        <end position="216"/>
    </location>
</feature>
<evidence type="ECO:0000313" key="3">
    <source>
        <dbReference type="Proteomes" id="UP000616885"/>
    </source>
</evidence>
<accession>A0A8H7K2S0</accession>
<evidence type="ECO:0000313" key="2">
    <source>
        <dbReference type="EMBL" id="KAF9742423.1"/>
    </source>
</evidence>
<organism evidence="2 3">
    <name type="scientific">Bionectria ochroleuca</name>
    <name type="common">Gliocladium roseum</name>
    <dbReference type="NCBI Taxonomy" id="29856"/>
    <lineage>
        <taxon>Eukaryota</taxon>
        <taxon>Fungi</taxon>
        <taxon>Dikarya</taxon>
        <taxon>Ascomycota</taxon>
        <taxon>Pezizomycotina</taxon>
        <taxon>Sordariomycetes</taxon>
        <taxon>Hypocreomycetidae</taxon>
        <taxon>Hypocreales</taxon>
        <taxon>Bionectriaceae</taxon>
        <taxon>Clonostachys</taxon>
    </lineage>
</organism>
<comment type="caution">
    <text evidence="2">The sequence shown here is derived from an EMBL/GenBank/DDBJ whole genome shotgun (WGS) entry which is preliminary data.</text>
</comment>
<protein>
    <submittedName>
        <fullName evidence="2">Uncharacterized protein</fullName>
    </submittedName>
</protein>
<dbReference type="EMBL" id="JADCTT010000021">
    <property type="protein sequence ID" value="KAF9742423.1"/>
    <property type="molecule type" value="Genomic_DNA"/>
</dbReference>
<feature type="region of interest" description="Disordered" evidence="1">
    <location>
        <begin position="182"/>
        <end position="254"/>
    </location>
</feature>
<evidence type="ECO:0000256" key="1">
    <source>
        <dbReference type="SAM" id="MobiDB-lite"/>
    </source>
</evidence>
<dbReference type="Proteomes" id="UP000616885">
    <property type="component" value="Unassembled WGS sequence"/>
</dbReference>
<name>A0A8H7K2S0_BIOOC</name>
<feature type="compositionally biased region" description="Basic and acidic residues" evidence="1">
    <location>
        <begin position="231"/>
        <end position="242"/>
    </location>
</feature>
<reference evidence="2" key="1">
    <citation type="submission" date="2020-10" db="EMBL/GenBank/DDBJ databases">
        <title>High-Quality Genome Resource of Clonostachys rosea strain S41 by Oxford Nanopore Long-Read Sequencing.</title>
        <authorList>
            <person name="Wang H."/>
        </authorList>
    </citation>
    <scope>NUCLEOTIDE SEQUENCE</scope>
    <source>
        <strain evidence="2">S41</strain>
    </source>
</reference>